<feature type="transmembrane region" description="Helical" evidence="4">
    <location>
        <begin position="289"/>
        <end position="308"/>
    </location>
</feature>
<evidence type="ECO:0000256" key="4">
    <source>
        <dbReference type="SAM" id="Phobius"/>
    </source>
</evidence>
<feature type="transmembrane region" description="Helical" evidence="4">
    <location>
        <begin position="147"/>
        <end position="166"/>
    </location>
</feature>
<feature type="transmembrane region" description="Helical" evidence="4">
    <location>
        <begin position="15"/>
        <end position="32"/>
    </location>
</feature>
<dbReference type="PATRIC" id="fig|33051.4.peg.939"/>
<dbReference type="Gene3D" id="1.20.1250.20">
    <property type="entry name" value="MFS general substrate transporter like domains"/>
    <property type="match status" value="2"/>
</dbReference>
<dbReference type="InterPro" id="IPR036259">
    <property type="entry name" value="MFS_trans_sf"/>
</dbReference>
<dbReference type="InterPro" id="IPR020846">
    <property type="entry name" value="MFS_dom"/>
</dbReference>
<dbReference type="GO" id="GO:0022857">
    <property type="term" value="F:transmembrane transporter activity"/>
    <property type="evidence" value="ECO:0007669"/>
    <property type="project" value="InterPro"/>
</dbReference>
<feature type="domain" description="Major facilitator superfamily (MFS) profile" evidence="5">
    <location>
        <begin position="217"/>
        <end position="402"/>
    </location>
</feature>
<dbReference type="InterPro" id="IPR011701">
    <property type="entry name" value="MFS"/>
</dbReference>
<feature type="transmembrane region" description="Helical" evidence="4">
    <location>
        <begin position="258"/>
        <end position="277"/>
    </location>
</feature>
<evidence type="ECO:0000313" key="7">
    <source>
        <dbReference type="Proteomes" id="UP000074072"/>
    </source>
</evidence>
<keyword evidence="1 4" id="KW-0812">Transmembrane</keyword>
<feature type="transmembrane region" description="Helical" evidence="4">
    <location>
        <begin position="377"/>
        <end position="398"/>
    </location>
</feature>
<proteinExistence type="predicted"/>
<evidence type="ECO:0000313" key="6">
    <source>
        <dbReference type="EMBL" id="KTT95251.1"/>
    </source>
</evidence>
<dbReference type="Pfam" id="PF07690">
    <property type="entry name" value="MFS_1"/>
    <property type="match status" value="1"/>
</dbReference>
<sequence>MSVSHPDPLRSRTPLSLWLFALANIGGVIAYWPLLTLLVPMRVEVVSPDERIALLSLIAVAGAVAASGANILFGWLSDRSRRAGGSRRVWMALGLAGIAASYAAIGWAATPMALALSVLGFQVAVNALLAPMMAVMAEEIRNAQRGMAGGLIALGNPVAAALSAWLVGEQWLGERGRLVMVVAVVLLCTLPLLLVRPRIAGEEAAIVTPVARPPRRDFWMAGLSRLLVQVAAVVTHGYLLYYFETIVPPSARADLPRWVGQVFTLAFIVPLPIALLLGRMADRTARRQYVLLLAALVAASGLFAMALAKGPVVAAAAFILYTAGSSVFVALHSGLSFQLLPDPRHRGRDLGLFNLTNTLPGLIGAGLAWRFATPHDFGPVLSVLAMMTLAGGLTILGVRAWR</sequence>
<feature type="transmembrane region" description="Helical" evidence="4">
    <location>
        <begin position="314"/>
        <end position="340"/>
    </location>
</feature>
<evidence type="ECO:0000256" key="3">
    <source>
        <dbReference type="ARBA" id="ARBA00023136"/>
    </source>
</evidence>
<dbReference type="PROSITE" id="PS50850">
    <property type="entry name" value="MFS"/>
    <property type="match status" value="1"/>
</dbReference>
<reference evidence="6 7" key="1">
    <citation type="journal article" date="2016" name="Front. Microbiol.">
        <title>Genomic Resource of Rice Seed Associated Bacteria.</title>
        <authorList>
            <person name="Midha S."/>
            <person name="Bansal K."/>
            <person name="Sharma S."/>
            <person name="Kumar N."/>
            <person name="Patil P.P."/>
            <person name="Chaudhry V."/>
            <person name="Patil P.B."/>
        </authorList>
    </citation>
    <scope>NUCLEOTIDE SEQUENCE [LARGE SCALE GENOMIC DNA]</scope>
    <source>
        <strain evidence="6 7">SB4</strain>
    </source>
</reference>
<accession>A0A147IK44</accession>
<dbReference type="RefSeq" id="WP_058753558.1">
    <property type="nucleotide sequence ID" value="NZ_LDTE01000137.1"/>
</dbReference>
<dbReference type="PANTHER" id="PTHR23528:SF1">
    <property type="entry name" value="MAJOR FACILITATOR SUPERFAMILY (MFS) PROFILE DOMAIN-CONTAINING PROTEIN"/>
    <property type="match status" value="1"/>
</dbReference>
<gene>
    <name evidence="6" type="ORF">SB4_17300</name>
</gene>
<name>A0A147IK44_9SPHN</name>
<keyword evidence="2 4" id="KW-1133">Transmembrane helix</keyword>
<feature type="transmembrane region" description="Helical" evidence="4">
    <location>
        <begin position="218"/>
        <end position="238"/>
    </location>
</feature>
<dbReference type="AlphaFoldDB" id="A0A147IK44"/>
<comment type="caution">
    <text evidence="6">The sequence shown here is derived from an EMBL/GenBank/DDBJ whole genome shotgun (WGS) entry which is preliminary data.</text>
</comment>
<dbReference type="SUPFAM" id="SSF103473">
    <property type="entry name" value="MFS general substrate transporter"/>
    <property type="match status" value="1"/>
</dbReference>
<evidence type="ECO:0000256" key="2">
    <source>
        <dbReference type="ARBA" id="ARBA00022989"/>
    </source>
</evidence>
<feature type="transmembrane region" description="Helical" evidence="4">
    <location>
        <begin position="178"/>
        <end position="197"/>
    </location>
</feature>
<dbReference type="Proteomes" id="UP000074072">
    <property type="component" value="Unassembled WGS sequence"/>
</dbReference>
<feature type="transmembrane region" description="Helical" evidence="4">
    <location>
        <begin position="52"/>
        <end position="77"/>
    </location>
</feature>
<evidence type="ECO:0000256" key="1">
    <source>
        <dbReference type="ARBA" id="ARBA00022692"/>
    </source>
</evidence>
<dbReference type="OrthoDB" id="7428510at2"/>
<dbReference type="PANTHER" id="PTHR23528">
    <property type="match status" value="1"/>
</dbReference>
<evidence type="ECO:0000259" key="5">
    <source>
        <dbReference type="PROSITE" id="PS50850"/>
    </source>
</evidence>
<keyword evidence="3 4" id="KW-0472">Membrane</keyword>
<feature type="transmembrane region" description="Helical" evidence="4">
    <location>
        <begin position="114"/>
        <end position="135"/>
    </location>
</feature>
<feature type="transmembrane region" description="Helical" evidence="4">
    <location>
        <begin position="352"/>
        <end position="371"/>
    </location>
</feature>
<dbReference type="EMBL" id="LDTE01000137">
    <property type="protein sequence ID" value="KTT95251.1"/>
    <property type="molecule type" value="Genomic_DNA"/>
</dbReference>
<feature type="transmembrane region" description="Helical" evidence="4">
    <location>
        <begin position="89"/>
        <end position="108"/>
    </location>
</feature>
<organism evidence="6 7">
    <name type="scientific">Sphingomonas sanguinis</name>
    <dbReference type="NCBI Taxonomy" id="33051"/>
    <lineage>
        <taxon>Bacteria</taxon>
        <taxon>Pseudomonadati</taxon>
        <taxon>Pseudomonadota</taxon>
        <taxon>Alphaproteobacteria</taxon>
        <taxon>Sphingomonadales</taxon>
        <taxon>Sphingomonadaceae</taxon>
        <taxon>Sphingomonas</taxon>
    </lineage>
</organism>
<protein>
    <recommendedName>
        <fullName evidence="5">Major facilitator superfamily (MFS) profile domain-containing protein</fullName>
    </recommendedName>
</protein>